<keyword evidence="3" id="KW-0808">Transferase</keyword>
<dbReference type="PROSITE" id="PS51084">
    <property type="entry name" value="HIT_2"/>
    <property type="match status" value="1"/>
</dbReference>
<name>A0ABW4K220_9HYPH</name>
<dbReference type="InterPro" id="IPR036265">
    <property type="entry name" value="HIT-like_sf"/>
</dbReference>
<evidence type="ECO:0000313" key="3">
    <source>
        <dbReference type="EMBL" id="MFD1697056.1"/>
    </source>
</evidence>
<comment type="caution">
    <text evidence="1">Lacks conserved residue(s) required for the propagation of feature annotation.</text>
</comment>
<feature type="domain" description="HIT" evidence="2">
    <location>
        <begin position="41"/>
        <end position="110"/>
    </location>
</feature>
<comment type="caution">
    <text evidence="3">The sequence shown here is derived from an EMBL/GenBank/DDBJ whole genome shotgun (WGS) entry which is preliminary data.</text>
</comment>
<dbReference type="GO" id="GO:0008168">
    <property type="term" value="F:methyltransferase activity"/>
    <property type="evidence" value="ECO:0007669"/>
    <property type="project" value="UniProtKB-KW"/>
</dbReference>
<reference evidence="4" key="1">
    <citation type="journal article" date="2019" name="Int. J. Syst. Evol. Microbiol.">
        <title>The Global Catalogue of Microorganisms (GCM) 10K type strain sequencing project: providing services to taxonomists for standard genome sequencing and annotation.</title>
        <authorList>
            <consortium name="The Broad Institute Genomics Platform"/>
            <consortium name="The Broad Institute Genome Sequencing Center for Infectious Disease"/>
            <person name="Wu L."/>
            <person name="Ma J."/>
        </authorList>
    </citation>
    <scope>NUCLEOTIDE SEQUENCE [LARGE SCALE GENOMIC DNA]</scope>
    <source>
        <strain evidence="4">JCM 3369</strain>
    </source>
</reference>
<dbReference type="EC" id="2.1.1.-" evidence="3"/>
<dbReference type="Proteomes" id="UP001597327">
    <property type="component" value="Unassembled WGS sequence"/>
</dbReference>
<organism evidence="3 4">
    <name type="scientific">Roseibium aestuarii</name>
    <dbReference type="NCBI Taxonomy" id="2600299"/>
    <lineage>
        <taxon>Bacteria</taxon>
        <taxon>Pseudomonadati</taxon>
        <taxon>Pseudomonadota</taxon>
        <taxon>Alphaproteobacteria</taxon>
        <taxon>Hyphomicrobiales</taxon>
        <taxon>Stappiaceae</taxon>
        <taxon>Roseibium</taxon>
    </lineage>
</organism>
<evidence type="ECO:0000256" key="1">
    <source>
        <dbReference type="PROSITE-ProRule" id="PRU00464"/>
    </source>
</evidence>
<proteinExistence type="predicted"/>
<gene>
    <name evidence="3" type="ORF">ACFSC7_16175</name>
</gene>
<dbReference type="InterPro" id="IPR026026">
    <property type="entry name" value="HIT_Hint"/>
</dbReference>
<protein>
    <submittedName>
        <fullName evidence="3">HIT family protein</fullName>
        <ecNumber evidence="3">2.1.1.-</ecNumber>
    </submittedName>
</protein>
<evidence type="ECO:0000313" key="4">
    <source>
        <dbReference type="Proteomes" id="UP001597327"/>
    </source>
</evidence>
<keyword evidence="4" id="KW-1185">Reference proteome</keyword>
<dbReference type="Pfam" id="PF01230">
    <property type="entry name" value="HIT"/>
    <property type="match status" value="1"/>
</dbReference>
<dbReference type="EMBL" id="JBHUFA010000014">
    <property type="protein sequence ID" value="MFD1697056.1"/>
    <property type="molecule type" value="Genomic_DNA"/>
</dbReference>
<sequence>MPMPAQPSFSMTPRLEGDSLPVTDLPLCAVRLMKDANYPWLMLIPRRNDMIEIIDLEPEDRLQLMREIAAVSEALKSVSGCDKINVGALGNVVSQLHVHVVGRFQGDAAWPGPIWGAVPAVAYEDNADTRLIERLRDAIAL</sequence>
<dbReference type="InterPro" id="IPR011146">
    <property type="entry name" value="HIT-like"/>
</dbReference>
<keyword evidence="3" id="KW-0489">Methyltransferase</keyword>
<accession>A0ABW4K220</accession>
<dbReference type="Gene3D" id="3.30.428.10">
    <property type="entry name" value="HIT-like"/>
    <property type="match status" value="1"/>
</dbReference>
<evidence type="ECO:0000259" key="2">
    <source>
        <dbReference type="PROSITE" id="PS51084"/>
    </source>
</evidence>
<dbReference type="GO" id="GO:0032259">
    <property type="term" value="P:methylation"/>
    <property type="evidence" value="ECO:0007669"/>
    <property type="project" value="UniProtKB-KW"/>
</dbReference>
<dbReference type="PIRSF" id="PIRSF000714">
    <property type="entry name" value="HIT"/>
    <property type="match status" value="1"/>
</dbReference>
<dbReference type="SUPFAM" id="SSF54197">
    <property type="entry name" value="HIT-like"/>
    <property type="match status" value="1"/>
</dbReference>
<dbReference type="RefSeq" id="WP_244304704.1">
    <property type="nucleotide sequence ID" value="NZ_JBHUFA010000014.1"/>
</dbReference>